<evidence type="ECO:0000313" key="2">
    <source>
        <dbReference type="EMBL" id="GFE12002.1"/>
    </source>
</evidence>
<name>A0A640SMM7_9ACTN</name>
<accession>A0A640SMM7</accession>
<dbReference type="EMBL" id="BLIO01000001">
    <property type="protein sequence ID" value="GFE12002.1"/>
    <property type="molecule type" value="Genomic_DNA"/>
</dbReference>
<dbReference type="Proteomes" id="UP000430079">
    <property type="component" value="Unassembled WGS sequence"/>
</dbReference>
<dbReference type="Gene3D" id="3.20.20.190">
    <property type="entry name" value="Phosphatidylinositol (PI) phosphodiesterase"/>
    <property type="match status" value="1"/>
</dbReference>
<proteinExistence type="predicted"/>
<dbReference type="AlphaFoldDB" id="A0A640SMM7"/>
<comment type="caution">
    <text evidence="2">The sequence shown here is derived from an EMBL/GenBank/DDBJ whole genome shotgun (WGS) entry which is preliminary data.</text>
</comment>
<keyword evidence="3" id="KW-1185">Reference proteome</keyword>
<dbReference type="GO" id="GO:0008081">
    <property type="term" value="F:phosphoric diester hydrolase activity"/>
    <property type="evidence" value="ECO:0007669"/>
    <property type="project" value="InterPro"/>
</dbReference>
<feature type="region of interest" description="Disordered" evidence="1">
    <location>
        <begin position="13"/>
        <end position="58"/>
    </location>
</feature>
<evidence type="ECO:0000256" key="1">
    <source>
        <dbReference type="SAM" id="MobiDB-lite"/>
    </source>
</evidence>
<feature type="compositionally biased region" description="Low complexity" evidence="1">
    <location>
        <begin position="14"/>
        <end position="28"/>
    </location>
</feature>
<sequence length="445" mass="47569">MGGACGLVRRLRTTCENTAPTAEPTAEPGADDAEKSGPQPMPDDADRWGPGPRPDRARAAVCRPCTDRSQYLPAGNLTYSACSCGQSARRLSVGQTVTARHNGLPPRVARATERTVLMAAPRPLRAILLPLALVVSAATLGTGAAIAVPEDEPSQTAPTEQRPTWAIAHRVLTTGGVARALANGANALEMDATAWRKGWWADHDGTLSSYGDTMSAMFDQVAKEHDDGRQVSFVWLDMKNPDWCDSNDPEWRHCSVAALRDMARKKLESRGIRVLYGFYGKEGGSGWKNALADLNSKEAVSFSGDYAQVRDGFAEHGPNVPGNQRVMDNGLYNMALKFGSIQKELEAGRKARDAGELAQTVGWTVGKGDGERAATLLNSSDGGAAVDSLIYGNQMSCYPDGVSGPKGCGTDDSAVRESLSYLTDYVKAHPDARRMATPRDIPFGS</sequence>
<evidence type="ECO:0000313" key="3">
    <source>
        <dbReference type="Proteomes" id="UP000430079"/>
    </source>
</evidence>
<dbReference type="GO" id="GO:0006629">
    <property type="term" value="P:lipid metabolic process"/>
    <property type="evidence" value="ECO:0007669"/>
    <property type="project" value="InterPro"/>
</dbReference>
<dbReference type="InterPro" id="IPR017946">
    <property type="entry name" value="PLC-like_Pdiesterase_TIM-brl"/>
</dbReference>
<gene>
    <name evidence="2" type="ORF">Sgleb_00490</name>
</gene>
<reference evidence="2 3" key="1">
    <citation type="submission" date="2019-12" db="EMBL/GenBank/DDBJ databases">
        <title>Whole genome shotgun sequence of Streptomyces hygroscopicus subsp. glebosus NBRC 13786.</title>
        <authorList>
            <person name="Ichikawa N."/>
            <person name="Kimura A."/>
            <person name="Kitahashi Y."/>
            <person name="Komaki H."/>
            <person name="Tamura T."/>
        </authorList>
    </citation>
    <scope>NUCLEOTIDE SEQUENCE [LARGE SCALE GENOMIC DNA]</scope>
    <source>
        <strain evidence="2 3">NBRC 13786</strain>
    </source>
</reference>
<protein>
    <recommendedName>
        <fullName evidence="4">Phospholipase D</fullName>
    </recommendedName>
</protein>
<evidence type="ECO:0008006" key="4">
    <source>
        <dbReference type="Google" id="ProtNLM"/>
    </source>
</evidence>
<organism evidence="2 3">
    <name type="scientific">Streptomyces glebosus</name>
    <dbReference type="NCBI Taxonomy" id="249580"/>
    <lineage>
        <taxon>Bacteria</taxon>
        <taxon>Bacillati</taxon>
        <taxon>Actinomycetota</taxon>
        <taxon>Actinomycetes</taxon>
        <taxon>Kitasatosporales</taxon>
        <taxon>Streptomycetaceae</taxon>
        <taxon>Streptomyces</taxon>
    </lineage>
</organism>